<evidence type="ECO:0000256" key="3">
    <source>
        <dbReference type="ARBA" id="ARBA00022679"/>
    </source>
</evidence>
<keyword evidence="6" id="KW-0067">ATP-binding</keyword>
<dbReference type="AlphaFoldDB" id="A0A1H6EQR3"/>
<dbReference type="Pfam" id="PF08544">
    <property type="entry name" value="GHMP_kinases_C"/>
    <property type="match status" value="1"/>
</dbReference>
<dbReference type="GO" id="GO:0004631">
    <property type="term" value="F:phosphomevalonate kinase activity"/>
    <property type="evidence" value="ECO:0007669"/>
    <property type="project" value="UniProtKB-EC"/>
</dbReference>
<dbReference type="EC" id="2.7.4.2" evidence="2"/>
<organism evidence="9 10">
    <name type="scientific">Nonomuraea solani</name>
    <dbReference type="NCBI Taxonomy" id="1144553"/>
    <lineage>
        <taxon>Bacteria</taxon>
        <taxon>Bacillati</taxon>
        <taxon>Actinomycetota</taxon>
        <taxon>Actinomycetes</taxon>
        <taxon>Streptosporangiales</taxon>
        <taxon>Streptosporangiaceae</taxon>
        <taxon>Nonomuraea</taxon>
    </lineage>
</organism>
<dbReference type="NCBIfam" id="TIGR01220">
    <property type="entry name" value="Pmev_kin_Gr_pos"/>
    <property type="match status" value="1"/>
</dbReference>
<dbReference type="InterPro" id="IPR036554">
    <property type="entry name" value="GHMP_kinase_C_sf"/>
</dbReference>
<dbReference type="Proteomes" id="UP000236732">
    <property type="component" value="Unassembled WGS sequence"/>
</dbReference>
<evidence type="ECO:0000256" key="2">
    <source>
        <dbReference type="ARBA" id="ARBA00012958"/>
    </source>
</evidence>
<dbReference type="EMBL" id="FNVT01000014">
    <property type="protein sequence ID" value="SEG99753.1"/>
    <property type="molecule type" value="Genomic_DNA"/>
</dbReference>
<dbReference type="UniPathway" id="UPA00057">
    <property type="reaction ID" value="UER00099"/>
</dbReference>
<dbReference type="InterPro" id="IPR035102">
    <property type="entry name" value="Phosphomevalonate_kinase"/>
</dbReference>
<dbReference type="SUPFAM" id="SSF54211">
    <property type="entry name" value="Ribosomal protein S5 domain 2-like"/>
    <property type="match status" value="1"/>
</dbReference>
<dbReference type="GO" id="GO:0005524">
    <property type="term" value="F:ATP binding"/>
    <property type="evidence" value="ECO:0007669"/>
    <property type="project" value="UniProtKB-KW"/>
</dbReference>
<name>A0A1H6EQR3_9ACTN</name>
<feature type="domain" description="GHMP kinase C-terminal" evidence="8">
    <location>
        <begin position="246"/>
        <end position="326"/>
    </location>
</feature>
<evidence type="ECO:0000259" key="8">
    <source>
        <dbReference type="Pfam" id="PF08544"/>
    </source>
</evidence>
<evidence type="ECO:0000313" key="10">
    <source>
        <dbReference type="Proteomes" id="UP000236732"/>
    </source>
</evidence>
<dbReference type="PANTHER" id="PTHR31814">
    <property type="match status" value="1"/>
</dbReference>
<feature type="domain" description="GHMP kinase N-terminal" evidence="7">
    <location>
        <begin position="78"/>
        <end position="165"/>
    </location>
</feature>
<keyword evidence="4" id="KW-0547">Nucleotide-binding</keyword>
<comment type="pathway">
    <text evidence="1">Isoprenoid biosynthesis; isopentenyl diphosphate biosynthesis via mevalonate pathway; isopentenyl diphosphate from (R)-mevalonate: step 2/3.</text>
</comment>
<accession>A0A1H6EQR3</accession>
<evidence type="ECO:0000256" key="6">
    <source>
        <dbReference type="ARBA" id="ARBA00022840"/>
    </source>
</evidence>
<dbReference type="Pfam" id="PF00288">
    <property type="entry name" value="GHMP_kinases_N"/>
    <property type="match status" value="1"/>
</dbReference>
<gene>
    <name evidence="9" type="ORF">SAMN05444920_11429</name>
</gene>
<dbReference type="Gene3D" id="3.30.70.890">
    <property type="entry name" value="GHMP kinase, C-terminal domain"/>
    <property type="match status" value="1"/>
</dbReference>
<dbReference type="InterPro" id="IPR005917">
    <property type="entry name" value="Pmev_kinase_bact"/>
</dbReference>
<protein>
    <recommendedName>
        <fullName evidence="2">phosphomevalonate kinase</fullName>
        <ecNumber evidence="2">2.7.4.2</ecNumber>
    </recommendedName>
</protein>
<dbReference type="PRINTS" id="PR00959">
    <property type="entry name" value="MEVGALKINASE"/>
</dbReference>
<evidence type="ECO:0000256" key="1">
    <source>
        <dbReference type="ARBA" id="ARBA00005017"/>
    </source>
</evidence>
<keyword evidence="3" id="KW-0808">Transferase</keyword>
<evidence type="ECO:0000259" key="7">
    <source>
        <dbReference type="Pfam" id="PF00288"/>
    </source>
</evidence>
<dbReference type="PANTHER" id="PTHR31814:SF2">
    <property type="entry name" value="PHOSPHOMEVALONATE KINASE"/>
    <property type="match status" value="1"/>
</dbReference>
<evidence type="ECO:0000256" key="5">
    <source>
        <dbReference type="ARBA" id="ARBA00022777"/>
    </source>
</evidence>
<dbReference type="RefSeq" id="WP_103960946.1">
    <property type="nucleotide sequence ID" value="NZ_FNVT01000014.1"/>
</dbReference>
<dbReference type="InterPro" id="IPR006204">
    <property type="entry name" value="GHMP_kinase_N_dom"/>
</dbReference>
<keyword evidence="5 9" id="KW-0418">Kinase</keyword>
<keyword evidence="10" id="KW-1185">Reference proteome</keyword>
<evidence type="ECO:0000313" key="9">
    <source>
        <dbReference type="EMBL" id="SEG99753.1"/>
    </source>
</evidence>
<dbReference type="SUPFAM" id="SSF55060">
    <property type="entry name" value="GHMP Kinase, C-terminal domain"/>
    <property type="match status" value="1"/>
</dbReference>
<dbReference type="InterPro" id="IPR014721">
    <property type="entry name" value="Ribsml_uS5_D2-typ_fold_subgr"/>
</dbReference>
<dbReference type="OrthoDB" id="1522677at2"/>
<dbReference type="InterPro" id="IPR020568">
    <property type="entry name" value="Ribosomal_Su5_D2-typ_SF"/>
</dbReference>
<proteinExistence type="predicted"/>
<sequence>MTTFRAPGKLFIAGEYAVVEPCQPAVLVAVNRYATVTVTGTGGATTLTSDLAGGLTAEYEPGRTARGPFAFVAAAVHVMERLAAEHRMPIRPFRLLVTTDLTGTGGRKLGLGSSAAVTVATCGALARFYGLRLTRMDLYRTAMLATHAVAPASSGGDVAASTFGGWLLYHSPGHRPCDATVTAALGAEWPGLMVRPLAAPPGAHLEVGWTGETASTPELVGRLGEDHHRSFLAGSADCVSSLVTGLEHGDITRMQHQVNRARGLLTELDTRTGLGWMTPRLHALCRAADAIGVAAKPSGAGGGDCGIALLRPDQEHRVPALREQWTRDGIQPLHLRLHPTEQDRT</sequence>
<reference evidence="9 10" key="1">
    <citation type="submission" date="2016-10" db="EMBL/GenBank/DDBJ databases">
        <authorList>
            <person name="de Groot N.N."/>
        </authorList>
    </citation>
    <scope>NUCLEOTIDE SEQUENCE [LARGE SCALE GENOMIC DNA]</scope>
    <source>
        <strain evidence="9 10">CGMCC 4.7037</strain>
    </source>
</reference>
<dbReference type="InterPro" id="IPR013750">
    <property type="entry name" value="GHMP_kinase_C_dom"/>
</dbReference>
<dbReference type="GO" id="GO:0019287">
    <property type="term" value="P:isopentenyl diphosphate biosynthetic process, mevalonate pathway"/>
    <property type="evidence" value="ECO:0007669"/>
    <property type="project" value="UniProtKB-UniPathway"/>
</dbReference>
<evidence type="ECO:0000256" key="4">
    <source>
        <dbReference type="ARBA" id="ARBA00022741"/>
    </source>
</evidence>
<dbReference type="Gene3D" id="3.30.230.10">
    <property type="match status" value="1"/>
</dbReference>